<dbReference type="InterPro" id="IPR012348">
    <property type="entry name" value="RNR-like"/>
</dbReference>
<dbReference type="Proteomes" id="UP000644507">
    <property type="component" value="Unassembled WGS sequence"/>
</dbReference>
<dbReference type="EMBL" id="BMXI01000001">
    <property type="protein sequence ID" value="GHC40568.1"/>
    <property type="molecule type" value="Genomic_DNA"/>
</dbReference>
<organism evidence="3 4">
    <name type="scientific">Roseibacillus persicicus</name>
    <dbReference type="NCBI Taxonomy" id="454148"/>
    <lineage>
        <taxon>Bacteria</taxon>
        <taxon>Pseudomonadati</taxon>
        <taxon>Verrucomicrobiota</taxon>
        <taxon>Verrucomicrobiia</taxon>
        <taxon>Verrucomicrobiales</taxon>
        <taxon>Verrucomicrobiaceae</taxon>
        <taxon>Roseibacillus</taxon>
    </lineage>
</organism>
<dbReference type="Pfam" id="PF04945">
    <property type="entry name" value="YHS"/>
    <property type="match status" value="1"/>
</dbReference>
<dbReference type="RefSeq" id="WP_189566356.1">
    <property type="nucleotide sequence ID" value="NZ_BMXI01000001.1"/>
</dbReference>
<proteinExistence type="predicted"/>
<dbReference type="InterPro" id="IPR009078">
    <property type="entry name" value="Ferritin-like_SF"/>
</dbReference>
<protein>
    <recommendedName>
        <fullName evidence="2">YHS domain-containing protein</fullName>
    </recommendedName>
</protein>
<comment type="caution">
    <text evidence="3">The sequence shown here is derived from an EMBL/GenBank/DDBJ whole genome shotgun (WGS) entry which is preliminary data.</text>
</comment>
<sequence>MNIIKRTTLLLIVGLSLPALADSKEKKEELTPYPLTVCIVSDETLGEMGKPQHLQYDGQIYSFCCKPCTKEFKENPKKFAKKLAKEIAKQNKETKKS</sequence>
<gene>
    <name evidence="3" type="ORF">GCM10007100_01330</name>
</gene>
<name>A0A918WEL9_9BACT</name>
<dbReference type="GO" id="GO:0016491">
    <property type="term" value="F:oxidoreductase activity"/>
    <property type="evidence" value="ECO:0007669"/>
    <property type="project" value="InterPro"/>
</dbReference>
<reference evidence="3" key="2">
    <citation type="submission" date="2020-09" db="EMBL/GenBank/DDBJ databases">
        <authorList>
            <person name="Sun Q."/>
            <person name="Kim S."/>
        </authorList>
    </citation>
    <scope>NUCLEOTIDE SEQUENCE</scope>
    <source>
        <strain evidence="3">KCTC 12988</strain>
    </source>
</reference>
<reference evidence="3" key="1">
    <citation type="journal article" date="2014" name="Int. J. Syst. Evol. Microbiol.">
        <title>Complete genome sequence of Corynebacterium casei LMG S-19264T (=DSM 44701T), isolated from a smear-ripened cheese.</title>
        <authorList>
            <consortium name="US DOE Joint Genome Institute (JGI-PGF)"/>
            <person name="Walter F."/>
            <person name="Albersmeier A."/>
            <person name="Kalinowski J."/>
            <person name="Ruckert C."/>
        </authorList>
    </citation>
    <scope>NUCLEOTIDE SEQUENCE</scope>
    <source>
        <strain evidence="3">KCTC 12988</strain>
    </source>
</reference>
<keyword evidence="4" id="KW-1185">Reference proteome</keyword>
<feature type="domain" description="YHS" evidence="2">
    <location>
        <begin position="53"/>
        <end position="81"/>
    </location>
</feature>
<keyword evidence="1" id="KW-0732">Signal</keyword>
<evidence type="ECO:0000313" key="3">
    <source>
        <dbReference type="EMBL" id="GHC40568.1"/>
    </source>
</evidence>
<evidence type="ECO:0000259" key="2">
    <source>
        <dbReference type="Pfam" id="PF04945"/>
    </source>
</evidence>
<feature type="chain" id="PRO_5038125082" description="YHS domain-containing protein" evidence="1">
    <location>
        <begin position="22"/>
        <end position="97"/>
    </location>
</feature>
<dbReference type="SUPFAM" id="SSF47240">
    <property type="entry name" value="Ferritin-like"/>
    <property type="match status" value="1"/>
</dbReference>
<dbReference type="Gene3D" id="1.10.620.20">
    <property type="entry name" value="Ribonucleotide Reductase, subunit A"/>
    <property type="match status" value="1"/>
</dbReference>
<evidence type="ECO:0000313" key="4">
    <source>
        <dbReference type="Proteomes" id="UP000644507"/>
    </source>
</evidence>
<evidence type="ECO:0000256" key="1">
    <source>
        <dbReference type="SAM" id="SignalP"/>
    </source>
</evidence>
<accession>A0A918WEL9</accession>
<dbReference type="InterPro" id="IPR007029">
    <property type="entry name" value="YHS_dom"/>
</dbReference>
<feature type="signal peptide" evidence="1">
    <location>
        <begin position="1"/>
        <end position="21"/>
    </location>
</feature>
<dbReference type="AlphaFoldDB" id="A0A918WEL9"/>